<dbReference type="InParanoid" id="K3Y0I1"/>
<dbReference type="AlphaFoldDB" id="K3Y0I1"/>
<evidence type="ECO:0000313" key="1">
    <source>
        <dbReference type="EnsemblPlants" id="KQL09786"/>
    </source>
</evidence>
<dbReference type="OMA" id="VMDMVQP"/>
<sequence>MQSLQRDQLVIARLEVELEDLHRADGYVMDMVQPKTDPTALMPLLDCLKSAPGRLKELLKDTAMECIKNVLVVLKTHFP</sequence>
<keyword evidence="2" id="KW-1185">Reference proteome</keyword>
<dbReference type="HOGENOM" id="CLU_2610570_0_0_1"/>
<dbReference type="Proteomes" id="UP000004995">
    <property type="component" value="Unassembled WGS sequence"/>
</dbReference>
<reference evidence="2" key="1">
    <citation type="journal article" date="2012" name="Nat. Biotechnol.">
        <title>Reference genome sequence of the model plant Setaria.</title>
        <authorList>
            <person name="Bennetzen J.L."/>
            <person name="Schmutz J."/>
            <person name="Wang H."/>
            <person name="Percifield R."/>
            <person name="Hawkins J."/>
            <person name="Pontaroli A.C."/>
            <person name="Estep M."/>
            <person name="Feng L."/>
            <person name="Vaughn J.N."/>
            <person name="Grimwood J."/>
            <person name="Jenkins J."/>
            <person name="Barry K."/>
            <person name="Lindquist E."/>
            <person name="Hellsten U."/>
            <person name="Deshpande S."/>
            <person name="Wang X."/>
            <person name="Wu X."/>
            <person name="Mitros T."/>
            <person name="Triplett J."/>
            <person name="Yang X."/>
            <person name="Ye C.Y."/>
            <person name="Mauro-Herrera M."/>
            <person name="Wang L."/>
            <person name="Li P."/>
            <person name="Sharma M."/>
            <person name="Sharma R."/>
            <person name="Ronald P.C."/>
            <person name="Panaud O."/>
            <person name="Kellogg E.A."/>
            <person name="Brutnell T.P."/>
            <person name="Doust A.N."/>
            <person name="Tuskan G.A."/>
            <person name="Rokhsar D."/>
            <person name="Devos K.M."/>
        </authorList>
    </citation>
    <scope>NUCLEOTIDE SEQUENCE [LARGE SCALE GENOMIC DNA]</scope>
    <source>
        <strain evidence="2">cv. Yugu1</strain>
    </source>
</reference>
<organism evidence="1 2">
    <name type="scientific">Setaria italica</name>
    <name type="common">Foxtail millet</name>
    <name type="synonym">Panicum italicum</name>
    <dbReference type="NCBI Taxonomy" id="4555"/>
    <lineage>
        <taxon>Eukaryota</taxon>
        <taxon>Viridiplantae</taxon>
        <taxon>Streptophyta</taxon>
        <taxon>Embryophyta</taxon>
        <taxon>Tracheophyta</taxon>
        <taxon>Spermatophyta</taxon>
        <taxon>Magnoliopsida</taxon>
        <taxon>Liliopsida</taxon>
        <taxon>Poales</taxon>
        <taxon>Poaceae</taxon>
        <taxon>PACMAD clade</taxon>
        <taxon>Panicoideae</taxon>
        <taxon>Panicodae</taxon>
        <taxon>Paniceae</taxon>
        <taxon>Cenchrinae</taxon>
        <taxon>Setaria</taxon>
    </lineage>
</organism>
<dbReference type="Gramene" id="KQL09786">
    <property type="protein sequence ID" value="KQL09786"/>
    <property type="gene ID" value="SETIT_007692mg"/>
</dbReference>
<dbReference type="EnsemblPlants" id="KQL09786">
    <property type="protein sequence ID" value="KQL09786"/>
    <property type="gene ID" value="SETIT_007692mg"/>
</dbReference>
<protein>
    <submittedName>
        <fullName evidence="1">Uncharacterized protein</fullName>
    </submittedName>
</protein>
<proteinExistence type="predicted"/>
<dbReference type="EMBL" id="AGNK02002270">
    <property type="status" value="NOT_ANNOTATED_CDS"/>
    <property type="molecule type" value="Genomic_DNA"/>
</dbReference>
<reference evidence="1" key="2">
    <citation type="submission" date="2018-08" db="UniProtKB">
        <authorList>
            <consortium name="EnsemblPlants"/>
        </authorList>
    </citation>
    <scope>IDENTIFICATION</scope>
    <source>
        <strain evidence="1">Yugu1</strain>
    </source>
</reference>
<evidence type="ECO:0000313" key="2">
    <source>
        <dbReference type="Proteomes" id="UP000004995"/>
    </source>
</evidence>
<accession>K3Y0I1</accession>
<name>K3Y0I1_SETIT</name>